<proteinExistence type="predicted"/>
<organism evidence="2 3">
    <name type="scientific">Macrostomum lignano</name>
    <dbReference type="NCBI Taxonomy" id="282301"/>
    <lineage>
        <taxon>Eukaryota</taxon>
        <taxon>Metazoa</taxon>
        <taxon>Spiralia</taxon>
        <taxon>Lophotrochozoa</taxon>
        <taxon>Platyhelminthes</taxon>
        <taxon>Rhabditophora</taxon>
        <taxon>Macrostomorpha</taxon>
        <taxon>Macrostomida</taxon>
        <taxon>Macrostomidae</taxon>
        <taxon>Macrostomum</taxon>
    </lineage>
</organism>
<dbReference type="WBParaSite" id="maker-unitig_35031-snap-gene-0.3-mRNA-1">
    <property type="protein sequence ID" value="maker-unitig_35031-snap-gene-0.3-mRNA-1"/>
    <property type="gene ID" value="maker-unitig_35031-snap-gene-0.3"/>
</dbReference>
<protein>
    <submittedName>
        <fullName evidence="3">Protein kinase domain-containing protein</fullName>
    </submittedName>
</protein>
<feature type="region of interest" description="Disordered" evidence="1">
    <location>
        <begin position="810"/>
        <end position="842"/>
    </location>
</feature>
<feature type="region of interest" description="Disordered" evidence="1">
    <location>
        <begin position="57"/>
        <end position="80"/>
    </location>
</feature>
<evidence type="ECO:0000313" key="2">
    <source>
        <dbReference type="Proteomes" id="UP000095280"/>
    </source>
</evidence>
<dbReference type="Proteomes" id="UP000095280">
    <property type="component" value="Unplaced"/>
</dbReference>
<feature type="compositionally biased region" description="Low complexity" evidence="1">
    <location>
        <begin position="818"/>
        <end position="842"/>
    </location>
</feature>
<reference evidence="3" key="1">
    <citation type="submission" date="2016-11" db="UniProtKB">
        <authorList>
            <consortium name="WormBaseParasite"/>
        </authorList>
    </citation>
    <scope>IDENTIFICATION</scope>
</reference>
<accession>A0A1I8FHM7</accession>
<feature type="region of interest" description="Disordered" evidence="1">
    <location>
        <begin position="375"/>
        <end position="404"/>
    </location>
</feature>
<dbReference type="AlphaFoldDB" id="A0A1I8FHM7"/>
<evidence type="ECO:0000256" key="1">
    <source>
        <dbReference type="SAM" id="MobiDB-lite"/>
    </source>
</evidence>
<feature type="compositionally biased region" description="Low complexity" evidence="1">
    <location>
        <begin position="386"/>
        <end position="397"/>
    </location>
</feature>
<feature type="compositionally biased region" description="Basic and acidic residues" evidence="1">
    <location>
        <begin position="320"/>
        <end position="337"/>
    </location>
</feature>
<feature type="region of interest" description="Disordered" evidence="1">
    <location>
        <begin position="320"/>
        <end position="344"/>
    </location>
</feature>
<name>A0A1I8FHM7_9PLAT</name>
<sequence length="1002" mass="108410">LELDFPISLQPAPSLPQFIWRRSRASWRLAPGCRFRSPFLPPPTLRSGRHLRARALTRPPCGQKPAPAGRGEAAAASSRAPERAASSCRVLARILEAALIQAEAPTRLLPPASSSGVLLSPPMTSRTFCAAALRRRGPPRSGPQLCHLVRDLCVAAACSDPRVTRAAGCAQLRRVNDLPWHACLETLWRLIAERPRRLRLALQPRCFAAKLWCIFVRACFELGRRRQMAAAAARAALLLSPREGRTGACTRSGAPFVRGPAVGAARWPRSRPRACWRRGSGAGGPPGPRSLPPACRHTERSCAEGMRPCWPPDSAGCRRHDVRDPRPPRGRRVRDFLELGPPRPTAALASPGRTTLATISLLTRRRSVPFHASLFQPRMSARKSQKPQQQQLAKQPPRTARQQQDFSLARADLQLQRCPRPALGLGLAAYADGLRPAAALSYGSLNKAFYFSWCRTCDSKLRILRSHIVGPEAASFSSIARHAAVRYRPRGFAGQARTAPHSAAACHRALLFLVLPAWTGWSARQLTSPSPASPGESYNESLANHHPWGGAQGGSGWRFTCLPSREDPAGQHGGAAERLSLRCCAGARPGRRSLGEQLLRRRRGAGGGVSGLDELYLLPRLEVERLCDSRLDPPLDASSTAQPSADSATASTAALLNRRRRLVRADSLILRDPQARHAIDMLAAAGLAAAPPPRRLHRSLRRRRPACATCCPCRRTPPIRASPCCLAPPRRGLSAPPAEQRGRHGAAGRLRHRLGRGALRSLAHALDLFLSQVCQRIADQPSVSDYPDGLHKALADFGITEAWQLRRCYDPPHHRRPAPGAGPTGRSARPAGAAATPSAVSAAPEAVATAEVKAEPEDSAAGQGLVYRGAEEASGGQRHGLQGFPDFLSELVGHGQADLLPDGLDLQCLGHTRSPPARCLSPGWGSARRRSAPHAADVHAGLGLSQAAAQRLFSCRLQLRLTFVQPATCRLNDDLDEAREADLGDRRKSTLGERLEQVVRRM</sequence>
<keyword evidence="2" id="KW-1185">Reference proteome</keyword>
<feature type="compositionally biased region" description="Low complexity" evidence="1">
    <location>
        <begin position="65"/>
        <end position="80"/>
    </location>
</feature>
<evidence type="ECO:0000313" key="3">
    <source>
        <dbReference type="WBParaSite" id="maker-unitig_35031-snap-gene-0.3-mRNA-1"/>
    </source>
</evidence>